<dbReference type="AlphaFoldDB" id="A0A9P6JCF6"/>
<feature type="transmembrane region" description="Helical" evidence="4">
    <location>
        <begin position="331"/>
        <end position="347"/>
    </location>
</feature>
<dbReference type="PANTHER" id="PTHR11360">
    <property type="entry name" value="MONOCARBOXYLATE TRANSPORTER"/>
    <property type="match status" value="1"/>
</dbReference>
<sequence>MTKDMIRSATHSSPQPDFEKADSDSVPSNHDTAHEKAKPHGLELSKETAAPSSVSFTDGGIGWLVVFGVFMIQFCCFGFNFSWGVYQEFYLREKIFGGATMSEVSWVGSIGASSMFLTGPIQSSMVRRFGLRPVIAVGIVISGCGVILASFAAALWQVYLTQGVLFGLGSGMSIFSSIAVPVQWFDKKRGLASGICVAGSGIGGASLAPLNRYLISRVGYQWALRIMGISFIVIVFSILGCIRTRIPMGARGGPVFDFSLFRERGFTTMYFMGVLFTFGYLTPVYLLPSFVADLGLDPKTGATLVGIFSGVNGVSRVVLGMAADKYGRLNVLFLCTLMGGVSCYIFWLNTHGLAMAIVFVVVYGINGGGFVSLFPVVAAEVIGVERLTAAVGLLYSGNLFGKVFWLFIIGLLQHYLCDAVL</sequence>
<feature type="transmembrane region" description="Helical" evidence="4">
    <location>
        <begin position="269"/>
        <end position="288"/>
    </location>
</feature>
<evidence type="ECO:0000256" key="2">
    <source>
        <dbReference type="ARBA" id="ARBA00006727"/>
    </source>
</evidence>
<evidence type="ECO:0000259" key="5">
    <source>
        <dbReference type="PROSITE" id="PS50850"/>
    </source>
</evidence>
<dbReference type="InterPro" id="IPR011701">
    <property type="entry name" value="MFS"/>
</dbReference>
<evidence type="ECO:0000256" key="3">
    <source>
        <dbReference type="SAM" id="MobiDB-lite"/>
    </source>
</evidence>
<feature type="transmembrane region" description="Helical" evidence="4">
    <location>
        <begin position="222"/>
        <end position="242"/>
    </location>
</feature>
<keyword evidence="4" id="KW-0472">Membrane</keyword>
<keyword evidence="7" id="KW-1185">Reference proteome</keyword>
<keyword evidence="4" id="KW-0812">Transmembrane</keyword>
<name>A0A9P6JCF6_MORAP</name>
<feature type="transmembrane region" description="Helical" evidence="4">
    <location>
        <begin position="353"/>
        <end position="377"/>
    </location>
</feature>
<dbReference type="Gene3D" id="1.20.1250.20">
    <property type="entry name" value="MFS general substrate transporter like domains"/>
    <property type="match status" value="2"/>
</dbReference>
<feature type="transmembrane region" description="Helical" evidence="4">
    <location>
        <begin position="134"/>
        <end position="158"/>
    </location>
</feature>
<evidence type="ECO:0000256" key="1">
    <source>
        <dbReference type="ARBA" id="ARBA00004141"/>
    </source>
</evidence>
<comment type="caution">
    <text evidence="6">The sequence shown here is derived from an EMBL/GenBank/DDBJ whole genome shotgun (WGS) entry which is preliminary data.</text>
</comment>
<proteinExistence type="inferred from homology"/>
<dbReference type="PROSITE" id="PS50850">
    <property type="entry name" value="MFS"/>
    <property type="match status" value="1"/>
</dbReference>
<dbReference type="InterPro" id="IPR020846">
    <property type="entry name" value="MFS_dom"/>
</dbReference>
<feature type="compositionally biased region" description="Basic and acidic residues" evidence="3">
    <location>
        <begin position="31"/>
        <end position="43"/>
    </location>
</feature>
<dbReference type="GO" id="GO:0022857">
    <property type="term" value="F:transmembrane transporter activity"/>
    <property type="evidence" value="ECO:0007669"/>
    <property type="project" value="InterPro"/>
</dbReference>
<feature type="transmembrane region" description="Helical" evidence="4">
    <location>
        <begin position="389"/>
        <end position="412"/>
    </location>
</feature>
<dbReference type="GO" id="GO:0016020">
    <property type="term" value="C:membrane"/>
    <property type="evidence" value="ECO:0007669"/>
    <property type="project" value="UniProtKB-SubCell"/>
</dbReference>
<reference evidence="6" key="1">
    <citation type="journal article" date="2020" name="Fungal Divers.">
        <title>Resolving the Mortierellaceae phylogeny through synthesis of multi-gene phylogenetics and phylogenomics.</title>
        <authorList>
            <person name="Vandepol N."/>
            <person name="Liber J."/>
            <person name="Desiro A."/>
            <person name="Na H."/>
            <person name="Kennedy M."/>
            <person name="Barry K."/>
            <person name="Grigoriev I.V."/>
            <person name="Miller A.N."/>
            <person name="O'Donnell K."/>
            <person name="Stajich J.E."/>
            <person name="Bonito G."/>
        </authorList>
    </citation>
    <scope>NUCLEOTIDE SEQUENCE</scope>
    <source>
        <strain evidence="6">CK1249</strain>
    </source>
</reference>
<comment type="similarity">
    <text evidence="2">Belongs to the major facilitator superfamily. Monocarboxylate porter (TC 2.A.1.13) family.</text>
</comment>
<feature type="region of interest" description="Disordered" evidence="3">
    <location>
        <begin position="1"/>
        <end position="43"/>
    </location>
</feature>
<dbReference type="CDD" id="cd17352">
    <property type="entry name" value="MFS_MCT_SLC16"/>
    <property type="match status" value="1"/>
</dbReference>
<evidence type="ECO:0000313" key="6">
    <source>
        <dbReference type="EMBL" id="KAF9967081.1"/>
    </source>
</evidence>
<dbReference type="InterPro" id="IPR050327">
    <property type="entry name" value="Proton-linked_MCT"/>
</dbReference>
<gene>
    <name evidence="6" type="ORF">BGZ70_000177</name>
</gene>
<dbReference type="EMBL" id="JAAAHY010000103">
    <property type="protein sequence ID" value="KAF9967081.1"/>
    <property type="molecule type" value="Genomic_DNA"/>
</dbReference>
<feature type="transmembrane region" description="Helical" evidence="4">
    <location>
        <begin position="164"/>
        <end position="184"/>
    </location>
</feature>
<feature type="transmembrane region" description="Helical" evidence="4">
    <location>
        <begin position="300"/>
        <end position="319"/>
    </location>
</feature>
<dbReference type="OrthoDB" id="6499973at2759"/>
<dbReference type="Proteomes" id="UP000738359">
    <property type="component" value="Unassembled WGS sequence"/>
</dbReference>
<comment type="subcellular location">
    <subcellularLocation>
        <location evidence="1">Membrane</location>
        <topology evidence="1">Multi-pass membrane protein</topology>
    </subcellularLocation>
</comment>
<feature type="domain" description="Major facilitator superfamily (MFS) profile" evidence="5">
    <location>
        <begin position="61"/>
        <end position="421"/>
    </location>
</feature>
<protein>
    <recommendedName>
        <fullName evidence="5">Major facilitator superfamily (MFS) profile domain-containing protein</fullName>
    </recommendedName>
</protein>
<feature type="transmembrane region" description="Helical" evidence="4">
    <location>
        <begin position="191"/>
        <end position="210"/>
    </location>
</feature>
<accession>A0A9P6JCF6</accession>
<evidence type="ECO:0000256" key="4">
    <source>
        <dbReference type="SAM" id="Phobius"/>
    </source>
</evidence>
<feature type="transmembrane region" description="Helical" evidence="4">
    <location>
        <begin position="61"/>
        <end position="86"/>
    </location>
</feature>
<evidence type="ECO:0000313" key="7">
    <source>
        <dbReference type="Proteomes" id="UP000738359"/>
    </source>
</evidence>
<dbReference type="PANTHER" id="PTHR11360:SF284">
    <property type="entry name" value="EG:103B4.3 PROTEIN-RELATED"/>
    <property type="match status" value="1"/>
</dbReference>
<dbReference type="InterPro" id="IPR036259">
    <property type="entry name" value="MFS_trans_sf"/>
</dbReference>
<organism evidence="6 7">
    <name type="scientific">Mortierella alpina</name>
    <name type="common">Oleaginous fungus</name>
    <name type="synonym">Mortierella renispora</name>
    <dbReference type="NCBI Taxonomy" id="64518"/>
    <lineage>
        <taxon>Eukaryota</taxon>
        <taxon>Fungi</taxon>
        <taxon>Fungi incertae sedis</taxon>
        <taxon>Mucoromycota</taxon>
        <taxon>Mortierellomycotina</taxon>
        <taxon>Mortierellomycetes</taxon>
        <taxon>Mortierellales</taxon>
        <taxon>Mortierellaceae</taxon>
        <taxon>Mortierella</taxon>
    </lineage>
</organism>
<keyword evidence="4" id="KW-1133">Transmembrane helix</keyword>
<dbReference type="SUPFAM" id="SSF103473">
    <property type="entry name" value="MFS general substrate transporter"/>
    <property type="match status" value="1"/>
</dbReference>
<dbReference type="Pfam" id="PF07690">
    <property type="entry name" value="MFS_1"/>
    <property type="match status" value="1"/>
</dbReference>